<reference evidence="2" key="1">
    <citation type="journal article" date="2015" name="PLoS Genet.">
        <title>Genome Sequence and Transcriptome Analyses of Chrysochromulina tobin: Metabolic Tools for Enhanced Algal Fitness in the Prominent Order Prymnesiales (Haptophyceae).</title>
        <authorList>
            <person name="Hovde B.T."/>
            <person name="Deodato C.R."/>
            <person name="Hunsperger H.M."/>
            <person name="Ryken S.A."/>
            <person name="Yost W."/>
            <person name="Jha R.K."/>
            <person name="Patterson J."/>
            <person name="Monnat R.J. Jr."/>
            <person name="Barlow S.B."/>
            <person name="Starkenburg S.R."/>
            <person name="Cattolico R.A."/>
        </authorList>
    </citation>
    <scope>NUCLEOTIDE SEQUENCE</scope>
    <source>
        <strain evidence="2">CCMP291</strain>
    </source>
</reference>
<sequence length="188" mass="20008">MLDNIVAGPVPTLAAPPPASDAEPSVTDLSASLSVVLDQLQTALAKLGGADAPSQQYGDPAAGRALALIAAGIDAPDEVHMETRALHEHLQRLFGLFSAAGKTDSMGLGVVSGARMTALGFRKLVRAAQLTCERCTDVDVDLIFQQVVRTRGARMSMGDMMVGLSMVAKRLYPEERYSTHWLLERFSA</sequence>
<dbReference type="InterPro" id="IPR011992">
    <property type="entry name" value="EF-hand-dom_pair"/>
</dbReference>
<dbReference type="Proteomes" id="UP000037460">
    <property type="component" value="Unassembled WGS sequence"/>
</dbReference>
<name>A0A0M0J7J4_9EUKA</name>
<organism evidence="1 2">
    <name type="scientific">Chrysochromulina tobinii</name>
    <dbReference type="NCBI Taxonomy" id="1460289"/>
    <lineage>
        <taxon>Eukaryota</taxon>
        <taxon>Haptista</taxon>
        <taxon>Haptophyta</taxon>
        <taxon>Prymnesiophyceae</taxon>
        <taxon>Prymnesiales</taxon>
        <taxon>Chrysochromulinaceae</taxon>
        <taxon>Chrysochromulina</taxon>
    </lineage>
</organism>
<keyword evidence="2" id="KW-1185">Reference proteome</keyword>
<comment type="caution">
    <text evidence="1">The sequence shown here is derived from an EMBL/GenBank/DDBJ whole genome shotgun (WGS) entry which is preliminary data.</text>
</comment>
<proteinExistence type="predicted"/>
<evidence type="ECO:0000313" key="2">
    <source>
        <dbReference type="Proteomes" id="UP000037460"/>
    </source>
</evidence>
<evidence type="ECO:0000313" key="1">
    <source>
        <dbReference type="EMBL" id="KOO22551.1"/>
    </source>
</evidence>
<accession>A0A0M0J7J4</accession>
<dbReference type="EMBL" id="JWZX01003269">
    <property type="protein sequence ID" value="KOO22551.1"/>
    <property type="molecule type" value="Genomic_DNA"/>
</dbReference>
<protein>
    <submittedName>
        <fullName evidence="1">Uncharacterized protein</fullName>
    </submittedName>
</protein>
<dbReference type="AlphaFoldDB" id="A0A0M0J7J4"/>
<dbReference type="SUPFAM" id="SSF47473">
    <property type="entry name" value="EF-hand"/>
    <property type="match status" value="1"/>
</dbReference>
<gene>
    <name evidence="1" type="ORF">Ctob_000075</name>
</gene>
<dbReference type="Gene3D" id="1.10.238.10">
    <property type="entry name" value="EF-hand"/>
    <property type="match status" value="1"/>
</dbReference>